<proteinExistence type="predicted"/>
<dbReference type="EMBL" id="KV442046">
    <property type="protein sequence ID" value="OAQ28713.1"/>
    <property type="molecule type" value="Genomic_DNA"/>
</dbReference>
<gene>
    <name evidence="1" type="ORF">K457DRAFT_544872</name>
</gene>
<organism evidence="1 2">
    <name type="scientific">Linnemannia elongata AG-77</name>
    <dbReference type="NCBI Taxonomy" id="1314771"/>
    <lineage>
        <taxon>Eukaryota</taxon>
        <taxon>Fungi</taxon>
        <taxon>Fungi incertae sedis</taxon>
        <taxon>Mucoromycota</taxon>
        <taxon>Mortierellomycotina</taxon>
        <taxon>Mortierellomycetes</taxon>
        <taxon>Mortierellales</taxon>
        <taxon>Mortierellaceae</taxon>
        <taxon>Linnemannia</taxon>
    </lineage>
</organism>
<name>A0A197JUR0_9FUNG</name>
<evidence type="ECO:0000313" key="2">
    <source>
        <dbReference type="Proteomes" id="UP000078512"/>
    </source>
</evidence>
<accession>A0A197JUR0</accession>
<dbReference type="AlphaFoldDB" id="A0A197JUR0"/>
<protein>
    <submittedName>
        <fullName evidence="1">Uncharacterized protein</fullName>
    </submittedName>
</protein>
<dbReference type="Proteomes" id="UP000078512">
    <property type="component" value="Unassembled WGS sequence"/>
</dbReference>
<keyword evidence="2" id="KW-1185">Reference proteome</keyword>
<reference evidence="1 2" key="1">
    <citation type="submission" date="2016-05" db="EMBL/GenBank/DDBJ databases">
        <title>Genome sequencing reveals origins of a unique bacterial endosymbiosis in the earliest lineages of terrestrial Fungi.</title>
        <authorList>
            <consortium name="DOE Joint Genome Institute"/>
            <person name="Uehling J."/>
            <person name="Gryganskyi A."/>
            <person name="Hameed K."/>
            <person name="Tschaplinski T."/>
            <person name="Misztal P."/>
            <person name="Wu S."/>
            <person name="Desiro A."/>
            <person name="Vande Pol N."/>
            <person name="Du Z.-Y."/>
            <person name="Zienkiewicz A."/>
            <person name="Zienkiewicz K."/>
            <person name="Morin E."/>
            <person name="Tisserant E."/>
            <person name="Splivallo R."/>
            <person name="Hainaut M."/>
            <person name="Henrissat B."/>
            <person name="Ohm R."/>
            <person name="Kuo A."/>
            <person name="Yan J."/>
            <person name="Lipzen A."/>
            <person name="Nolan M."/>
            <person name="Labutti K."/>
            <person name="Barry K."/>
            <person name="Goldstein A."/>
            <person name="Labbe J."/>
            <person name="Schadt C."/>
            <person name="Tuskan G."/>
            <person name="Grigoriev I."/>
            <person name="Martin F."/>
            <person name="Vilgalys R."/>
            <person name="Bonito G."/>
        </authorList>
    </citation>
    <scope>NUCLEOTIDE SEQUENCE [LARGE SCALE GENOMIC DNA]</scope>
    <source>
        <strain evidence="1 2">AG-77</strain>
    </source>
</reference>
<evidence type="ECO:0000313" key="1">
    <source>
        <dbReference type="EMBL" id="OAQ28713.1"/>
    </source>
</evidence>
<sequence>MRRRMKESSLLNVATLSMSLRSPILSGGGLKHRQRPSECCPRRTLRSISKVSPSLKNILLARRKFCTRTPARVLRNSLLKWAKQSTSWISQTPCGGGSEASKALLECSHPHT</sequence>